<dbReference type="AlphaFoldDB" id="A0A0R3MJ52"/>
<comment type="caution">
    <text evidence="2">The sequence shown here is derived from an EMBL/GenBank/DDBJ whole genome shotgun (WGS) entry which is preliminary data.</text>
</comment>
<dbReference type="Proteomes" id="UP000051660">
    <property type="component" value="Unassembled WGS sequence"/>
</dbReference>
<dbReference type="PANTHER" id="PTHR43194:SF5">
    <property type="entry name" value="PIMELOYL-[ACYL-CARRIER PROTEIN] METHYL ESTER ESTERASE"/>
    <property type="match status" value="1"/>
</dbReference>
<proteinExistence type="predicted"/>
<keyword evidence="2" id="KW-0378">Hydrolase</keyword>
<dbReference type="PANTHER" id="PTHR43194">
    <property type="entry name" value="HYDROLASE ALPHA/BETA FOLD FAMILY"/>
    <property type="match status" value="1"/>
</dbReference>
<dbReference type="SUPFAM" id="SSF53474">
    <property type="entry name" value="alpha/beta-Hydrolases"/>
    <property type="match status" value="1"/>
</dbReference>
<organism evidence="2 3">
    <name type="scientific">Bradyrhizobium lablabi</name>
    <dbReference type="NCBI Taxonomy" id="722472"/>
    <lineage>
        <taxon>Bacteria</taxon>
        <taxon>Pseudomonadati</taxon>
        <taxon>Pseudomonadota</taxon>
        <taxon>Alphaproteobacteria</taxon>
        <taxon>Hyphomicrobiales</taxon>
        <taxon>Nitrobacteraceae</taxon>
        <taxon>Bradyrhizobium</taxon>
    </lineage>
</organism>
<dbReference type="InterPro" id="IPR000073">
    <property type="entry name" value="AB_hydrolase_1"/>
</dbReference>
<dbReference type="OrthoDB" id="7820973at2"/>
<dbReference type="Gene3D" id="3.40.50.1820">
    <property type="entry name" value="alpha/beta hydrolase"/>
    <property type="match status" value="2"/>
</dbReference>
<gene>
    <name evidence="2" type="ORF">CQ14_36700</name>
</gene>
<protein>
    <submittedName>
        <fullName evidence="2">Alpha/beta hydrolase</fullName>
    </submittedName>
</protein>
<dbReference type="EMBL" id="LLYB01000120">
    <property type="protein sequence ID" value="KRR17501.1"/>
    <property type="molecule type" value="Genomic_DNA"/>
</dbReference>
<name>A0A0R3MJ52_9BRAD</name>
<dbReference type="Pfam" id="PF12697">
    <property type="entry name" value="Abhydrolase_6"/>
    <property type="match status" value="1"/>
</dbReference>
<accession>A0A0R3MJ52</accession>
<sequence length="319" mass="34481">MADRIDKAQARRNVVDVLHEQESRCFYSGTEAHPIYVDHVRPPHRAPGKNPIVAVHGAGHTGSCYLATPDLRAGWAVRFAAAGRNVFVPDWPGHGRSPQRPDFPRLGTADVATSLLALLEEIGPAVLVVHSASGPMAWWMTERRPDLVSAVVGIAPGPPANLLKDLPEDPAAILALHDDASAGRPVYAAEDRPVWLSAEFAVASWANAPRFPTPAFERYCASIVAESPRILNERFNIGGRGLKIDDPSNLRGKPILIVTGECDPRHPREVDARTAGYLGAEFVWLPDSGINGNGHMMMIEDNSDDLAAMILGWLDAVNG</sequence>
<dbReference type="RefSeq" id="WP_057862025.1">
    <property type="nucleotide sequence ID" value="NZ_LLYB01000120.1"/>
</dbReference>
<evidence type="ECO:0000313" key="3">
    <source>
        <dbReference type="Proteomes" id="UP000051660"/>
    </source>
</evidence>
<evidence type="ECO:0000259" key="1">
    <source>
        <dbReference type="Pfam" id="PF12697"/>
    </source>
</evidence>
<reference evidence="2 3" key="1">
    <citation type="submission" date="2014-03" db="EMBL/GenBank/DDBJ databases">
        <title>Bradyrhizobium valentinum sp. nov., isolated from effective nodules of Lupinus mariae-josephae, a lupine endemic of basic-lime soils in Eastern Spain.</title>
        <authorList>
            <person name="Duran D."/>
            <person name="Rey L."/>
            <person name="Navarro A."/>
            <person name="Busquets A."/>
            <person name="Imperial J."/>
            <person name="Ruiz-Argueso T."/>
        </authorList>
    </citation>
    <scope>NUCLEOTIDE SEQUENCE [LARGE SCALE GENOMIC DNA]</scope>
    <source>
        <strain evidence="2 3">CCBAU 23086</strain>
    </source>
</reference>
<feature type="domain" description="AB hydrolase-1" evidence="1">
    <location>
        <begin position="52"/>
        <end position="308"/>
    </location>
</feature>
<evidence type="ECO:0000313" key="2">
    <source>
        <dbReference type="EMBL" id="KRR17501.1"/>
    </source>
</evidence>
<dbReference type="InterPro" id="IPR029058">
    <property type="entry name" value="AB_hydrolase_fold"/>
</dbReference>
<dbReference type="InterPro" id="IPR050228">
    <property type="entry name" value="Carboxylesterase_BioH"/>
</dbReference>
<dbReference type="GO" id="GO:0016787">
    <property type="term" value="F:hydrolase activity"/>
    <property type="evidence" value="ECO:0007669"/>
    <property type="project" value="UniProtKB-KW"/>
</dbReference>